<dbReference type="Pfam" id="PF00535">
    <property type="entry name" value="Glycos_transf_2"/>
    <property type="match status" value="1"/>
</dbReference>
<dbReference type="GO" id="GO:0016758">
    <property type="term" value="F:hexosyltransferase activity"/>
    <property type="evidence" value="ECO:0007669"/>
    <property type="project" value="UniProtKB-ARBA"/>
</dbReference>
<dbReference type="PANTHER" id="PTHR22916:SF3">
    <property type="entry name" value="UDP-GLCNAC:BETAGAL BETA-1,3-N-ACETYLGLUCOSAMINYLTRANSFERASE-LIKE PROTEIN 1"/>
    <property type="match status" value="1"/>
</dbReference>
<reference evidence="2" key="1">
    <citation type="submission" date="2020-10" db="EMBL/GenBank/DDBJ databases">
        <authorList>
            <person name="Gilroy R."/>
        </authorList>
    </citation>
    <scope>NUCLEOTIDE SEQUENCE</scope>
    <source>
        <strain evidence="2">3924</strain>
    </source>
</reference>
<dbReference type="Proteomes" id="UP000712007">
    <property type="component" value="Unassembled WGS sequence"/>
</dbReference>
<sequence>MVSVCLASYNGEKFIREQITSILPQLGQNDELIISDDGSTDSTIDIIRSIEDKRIRLIHGGFHNFRLNFENALLHSKGEYIFLSDQDDVWINGKYSRCLEMLQTYDLVVTDSIVTDENLNVIEPSFFDYYHCGKGIVKNIMRSTYFGSCMAFRRSLLERALPIPRTIELAHDIWIGLVAEMTGSVHFLKEPYLLYRRHNGTFSVPTNNLLTRSRRSMAVKIRGRMIVLYHVVKYYIAYRKSYFVKKR</sequence>
<name>A0A940DIX5_9BACT</name>
<dbReference type="PANTHER" id="PTHR22916">
    <property type="entry name" value="GLYCOSYLTRANSFERASE"/>
    <property type="match status" value="1"/>
</dbReference>
<dbReference type="SUPFAM" id="SSF53448">
    <property type="entry name" value="Nucleotide-diphospho-sugar transferases"/>
    <property type="match status" value="1"/>
</dbReference>
<dbReference type="InterPro" id="IPR001173">
    <property type="entry name" value="Glyco_trans_2-like"/>
</dbReference>
<comment type="caution">
    <text evidence="2">The sequence shown here is derived from an EMBL/GenBank/DDBJ whole genome shotgun (WGS) entry which is preliminary data.</text>
</comment>
<accession>A0A940DIX5</accession>
<dbReference type="InterPro" id="IPR029044">
    <property type="entry name" value="Nucleotide-diphossugar_trans"/>
</dbReference>
<organism evidence="2 3">
    <name type="scientific">Candidatus Aphodosoma intestinipullorum</name>
    <dbReference type="NCBI Taxonomy" id="2840674"/>
    <lineage>
        <taxon>Bacteria</taxon>
        <taxon>Pseudomonadati</taxon>
        <taxon>Bacteroidota</taxon>
        <taxon>Bacteroidia</taxon>
        <taxon>Bacteroidales</taxon>
        <taxon>Candidatus Aphodosoma</taxon>
    </lineage>
</organism>
<dbReference type="Gene3D" id="3.90.550.10">
    <property type="entry name" value="Spore Coat Polysaccharide Biosynthesis Protein SpsA, Chain A"/>
    <property type="match status" value="1"/>
</dbReference>
<protein>
    <submittedName>
        <fullName evidence="2">Glycosyltransferase family 2 protein</fullName>
    </submittedName>
</protein>
<dbReference type="CDD" id="cd04196">
    <property type="entry name" value="GT_2_like_d"/>
    <property type="match status" value="1"/>
</dbReference>
<evidence type="ECO:0000259" key="1">
    <source>
        <dbReference type="Pfam" id="PF00535"/>
    </source>
</evidence>
<evidence type="ECO:0000313" key="2">
    <source>
        <dbReference type="EMBL" id="MBO8439495.1"/>
    </source>
</evidence>
<evidence type="ECO:0000313" key="3">
    <source>
        <dbReference type="Proteomes" id="UP000712007"/>
    </source>
</evidence>
<proteinExistence type="predicted"/>
<dbReference type="AlphaFoldDB" id="A0A940DIX5"/>
<reference evidence="2" key="2">
    <citation type="journal article" date="2021" name="PeerJ">
        <title>Extensive microbial diversity within the chicken gut microbiome revealed by metagenomics and culture.</title>
        <authorList>
            <person name="Gilroy R."/>
            <person name="Ravi A."/>
            <person name="Getino M."/>
            <person name="Pursley I."/>
            <person name="Horton D.L."/>
            <person name="Alikhan N.F."/>
            <person name="Baker D."/>
            <person name="Gharbi K."/>
            <person name="Hall N."/>
            <person name="Watson M."/>
            <person name="Adriaenssens E.M."/>
            <person name="Foster-Nyarko E."/>
            <person name="Jarju S."/>
            <person name="Secka A."/>
            <person name="Antonio M."/>
            <person name="Oren A."/>
            <person name="Chaudhuri R.R."/>
            <person name="La Ragione R."/>
            <person name="Hildebrand F."/>
            <person name="Pallen M.J."/>
        </authorList>
    </citation>
    <scope>NUCLEOTIDE SEQUENCE</scope>
    <source>
        <strain evidence="2">3924</strain>
    </source>
</reference>
<feature type="domain" description="Glycosyltransferase 2-like" evidence="1">
    <location>
        <begin position="3"/>
        <end position="159"/>
    </location>
</feature>
<dbReference type="EMBL" id="JADIMV010000045">
    <property type="protein sequence ID" value="MBO8439495.1"/>
    <property type="molecule type" value="Genomic_DNA"/>
</dbReference>
<gene>
    <name evidence="2" type="ORF">IAC51_02475</name>
</gene>